<name>A0A0R3PAB0_ANGCS</name>
<dbReference type="WBParaSite" id="ACOC_0000045601-mRNA-1">
    <property type="protein sequence ID" value="ACOC_0000045601-mRNA-1"/>
    <property type="gene ID" value="ACOC_0000045601"/>
</dbReference>
<evidence type="ECO:0000256" key="1">
    <source>
        <dbReference type="SAM" id="MobiDB-lite"/>
    </source>
</evidence>
<organism evidence="4">
    <name type="scientific">Angiostrongylus costaricensis</name>
    <name type="common">Nematode worm</name>
    <dbReference type="NCBI Taxonomy" id="334426"/>
    <lineage>
        <taxon>Eukaryota</taxon>
        <taxon>Metazoa</taxon>
        <taxon>Ecdysozoa</taxon>
        <taxon>Nematoda</taxon>
        <taxon>Chromadorea</taxon>
        <taxon>Rhabditida</taxon>
        <taxon>Rhabditina</taxon>
        <taxon>Rhabditomorpha</taxon>
        <taxon>Strongyloidea</taxon>
        <taxon>Metastrongylidae</taxon>
        <taxon>Angiostrongylus</taxon>
    </lineage>
</organism>
<accession>A0A0R3PAB0</accession>
<feature type="compositionally biased region" description="Acidic residues" evidence="1">
    <location>
        <begin position="24"/>
        <end position="33"/>
    </location>
</feature>
<proteinExistence type="predicted"/>
<gene>
    <name evidence="2" type="ORF">ACOC_LOCUS457</name>
</gene>
<protein>
    <submittedName>
        <fullName evidence="2 4">Uncharacterized protein</fullName>
    </submittedName>
</protein>
<reference evidence="2 3" key="2">
    <citation type="submission" date="2018-11" db="EMBL/GenBank/DDBJ databases">
        <authorList>
            <consortium name="Pathogen Informatics"/>
        </authorList>
    </citation>
    <scope>NUCLEOTIDE SEQUENCE [LARGE SCALE GENOMIC DNA]</scope>
    <source>
        <strain evidence="2 3">Costa Rica</strain>
    </source>
</reference>
<dbReference type="Proteomes" id="UP000267027">
    <property type="component" value="Unassembled WGS sequence"/>
</dbReference>
<dbReference type="AlphaFoldDB" id="A0A0R3PAB0"/>
<evidence type="ECO:0000313" key="2">
    <source>
        <dbReference type="EMBL" id="VDM52042.1"/>
    </source>
</evidence>
<keyword evidence="3" id="KW-1185">Reference proteome</keyword>
<feature type="region of interest" description="Disordered" evidence="1">
    <location>
        <begin position="1"/>
        <end position="37"/>
    </location>
</feature>
<evidence type="ECO:0000313" key="4">
    <source>
        <dbReference type="WBParaSite" id="ACOC_0000045601-mRNA-1"/>
    </source>
</evidence>
<dbReference type="EMBL" id="UYYA01000045">
    <property type="protein sequence ID" value="VDM52042.1"/>
    <property type="molecule type" value="Genomic_DNA"/>
</dbReference>
<sequence length="77" mass="8751">MKFLKKTTILKQQSKRQTENSESFVDDECEENEPNAKGAGIRTLDVITGDVKLKKKSYELSTSLSWDEVAHTCSDLR</sequence>
<reference evidence="4" key="1">
    <citation type="submission" date="2017-02" db="UniProtKB">
        <authorList>
            <consortium name="WormBaseParasite"/>
        </authorList>
    </citation>
    <scope>IDENTIFICATION</scope>
</reference>
<evidence type="ECO:0000313" key="3">
    <source>
        <dbReference type="Proteomes" id="UP000267027"/>
    </source>
</evidence>